<keyword evidence="4" id="KW-0443">Lipid metabolism</keyword>
<dbReference type="AlphaFoldDB" id="A0A151NBE7"/>
<keyword evidence="2" id="KW-0378">Hydrolase</keyword>
<evidence type="ECO:0000256" key="3">
    <source>
        <dbReference type="ARBA" id="ARBA00022963"/>
    </source>
</evidence>
<evidence type="ECO:0000256" key="1">
    <source>
        <dbReference type="ARBA" id="ARBA00013201"/>
    </source>
</evidence>
<evidence type="ECO:0000313" key="7">
    <source>
        <dbReference type="Proteomes" id="UP000050525"/>
    </source>
</evidence>
<dbReference type="STRING" id="8496.A0A151NBE7"/>
<dbReference type="GO" id="GO:0016042">
    <property type="term" value="P:lipid catabolic process"/>
    <property type="evidence" value="ECO:0007669"/>
    <property type="project" value="UniProtKB-KW"/>
</dbReference>
<comment type="caution">
    <text evidence="6">The sequence shown here is derived from an EMBL/GenBank/DDBJ whole genome shotgun (WGS) entry which is preliminary data.</text>
</comment>
<dbReference type="GO" id="GO:0003847">
    <property type="term" value="F:1-alkyl-2-acetylglycerophosphocholine esterase activity"/>
    <property type="evidence" value="ECO:0007669"/>
    <property type="project" value="UniProtKB-EC"/>
</dbReference>
<organism evidence="6 7">
    <name type="scientific">Alligator mississippiensis</name>
    <name type="common">American alligator</name>
    <dbReference type="NCBI Taxonomy" id="8496"/>
    <lineage>
        <taxon>Eukaryota</taxon>
        <taxon>Metazoa</taxon>
        <taxon>Chordata</taxon>
        <taxon>Craniata</taxon>
        <taxon>Vertebrata</taxon>
        <taxon>Euteleostomi</taxon>
        <taxon>Archelosauria</taxon>
        <taxon>Archosauria</taxon>
        <taxon>Crocodylia</taxon>
        <taxon>Alligatoridae</taxon>
        <taxon>Alligatorinae</taxon>
        <taxon>Alligator</taxon>
    </lineage>
</organism>
<accession>A0A151NBE7</accession>
<dbReference type="Pfam" id="PF03403">
    <property type="entry name" value="PAF-AH_p_II"/>
    <property type="match status" value="1"/>
</dbReference>
<dbReference type="PANTHER" id="PTHR10272:SF12">
    <property type="entry name" value="PLATELET-ACTIVATING FACTOR ACETYLHYDROLASE"/>
    <property type="match status" value="1"/>
</dbReference>
<dbReference type="InterPro" id="IPR029058">
    <property type="entry name" value="AB_hydrolase_fold"/>
</dbReference>
<proteinExistence type="predicted"/>
<dbReference type="PANTHER" id="PTHR10272">
    <property type="entry name" value="PLATELET-ACTIVATING FACTOR ACETYLHYDROLASE"/>
    <property type="match status" value="1"/>
</dbReference>
<feature type="region of interest" description="Disordered" evidence="5">
    <location>
        <begin position="448"/>
        <end position="468"/>
    </location>
</feature>
<evidence type="ECO:0000313" key="6">
    <source>
        <dbReference type="EMBL" id="KYO34110.1"/>
    </source>
</evidence>
<dbReference type="EC" id="3.1.1.47" evidence="1"/>
<sequence>MEHVEQQLQDGVAAGLSSGGPGARVVATDKGRPESRGQHTQGHDIGKARGTLIEEPFKFSFTFAFWTDRRRSGETKLVGLAVKALKKWEPKALPNLMTDDTVQSQASFLRLYYPSQNTLNSEETQWIPRKEYYCGLSEFLNMYRVVGERLLQYYFGSVICPAKWNTAFKPGEKYPLIIFSHGLGAFRTLYSAICTEMASQGFIVASVEHRDKSASATYYLKEKSSWEAQEEATSDIEEEWIYYQRLKAGEEELPLRHKQVQERAEECIRALNLILDISSGKQVTNLLSLNFDWTLLKDSVDTNRIVGMGHSFGGATVIETLSRESKFKCGIAFDAWMLPLDDEVYHKVQQPLLFINSEKFQWATNVMKMRKLGKQNKMITIKGTVHQSFPDFTFLTGQFVGKFFKLKGEIDPNIAIDICNKASLAFLQKHLGLKKDFDQWDPLVNGEGQNVIPGTNINLPPDQPESLD</sequence>
<keyword evidence="3" id="KW-0442">Lipid degradation</keyword>
<dbReference type="EMBL" id="AKHW03003598">
    <property type="protein sequence ID" value="KYO34110.1"/>
    <property type="molecule type" value="Genomic_DNA"/>
</dbReference>
<dbReference type="Gene3D" id="3.40.50.1820">
    <property type="entry name" value="alpha/beta hydrolase"/>
    <property type="match status" value="1"/>
</dbReference>
<keyword evidence="7" id="KW-1185">Reference proteome</keyword>
<evidence type="ECO:0000256" key="5">
    <source>
        <dbReference type="SAM" id="MobiDB-lite"/>
    </source>
</evidence>
<dbReference type="FunFam" id="3.40.50.1820:FF:000062">
    <property type="entry name" value="Platelet-activating factor acetylhydrolase"/>
    <property type="match status" value="1"/>
</dbReference>
<feature type="region of interest" description="Disordered" evidence="5">
    <location>
        <begin position="1"/>
        <end position="45"/>
    </location>
</feature>
<protein>
    <recommendedName>
        <fullName evidence="1">1-alkyl-2-acetylglycerophosphocholine esterase</fullName>
        <ecNumber evidence="1">3.1.1.47</ecNumber>
    </recommendedName>
</protein>
<name>A0A151NBE7_ALLMI</name>
<dbReference type="Proteomes" id="UP000050525">
    <property type="component" value="Unassembled WGS sequence"/>
</dbReference>
<evidence type="ECO:0000256" key="2">
    <source>
        <dbReference type="ARBA" id="ARBA00022801"/>
    </source>
</evidence>
<dbReference type="SUPFAM" id="SSF53474">
    <property type="entry name" value="alpha/beta-Hydrolases"/>
    <property type="match status" value="1"/>
</dbReference>
<reference evidence="6 7" key="1">
    <citation type="journal article" date="2012" name="Genome Biol.">
        <title>Sequencing three crocodilian genomes to illuminate the evolution of archosaurs and amniotes.</title>
        <authorList>
            <person name="St John J.A."/>
            <person name="Braun E.L."/>
            <person name="Isberg S.R."/>
            <person name="Miles L.G."/>
            <person name="Chong A.Y."/>
            <person name="Gongora J."/>
            <person name="Dalzell P."/>
            <person name="Moran C."/>
            <person name="Bed'hom B."/>
            <person name="Abzhanov A."/>
            <person name="Burgess S.C."/>
            <person name="Cooksey A.M."/>
            <person name="Castoe T.A."/>
            <person name="Crawford N.G."/>
            <person name="Densmore L.D."/>
            <person name="Drew J.C."/>
            <person name="Edwards S.V."/>
            <person name="Faircloth B.C."/>
            <person name="Fujita M.K."/>
            <person name="Greenwold M.J."/>
            <person name="Hoffmann F.G."/>
            <person name="Howard J.M."/>
            <person name="Iguchi T."/>
            <person name="Janes D.E."/>
            <person name="Khan S.Y."/>
            <person name="Kohno S."/>
            <person name="de Koning A.J."/>
            <person name="Lance S.L."/>
            <person name="McCarthy F.M."/>
            <person name="McCormack J.E."/>
            <person name="Merchant M.E."/>
            <person name="Peterson D.G."/>
            <person name="Pollock D.D."/>
            <person name="Pourmand N."/>
            <person name="Raney B.J."/>
            <person name="Roessler K.A."/>
            <person name="Sanford J.R."/>
            <person name="Sawyer R.H."/>
            <person name="Schmidt C.J."/>
            <person name="Triplett E.W."/>
            <person name="Tuberville T.D."/>
            <person name="Venegas-Anaya M."/>
            <person name="Howard J.T."/>
            <person name="Jarvis E.D."/>
            <person name="Guillette L.J.Jr."/>
            <person name="Glenn T.C."/>
            <person name="Green R.E."/>
            <person name="Ray D.A."/>
        </authorList>
    </citation>
    <scope>NUCLEOTIDE SEQUENCE [LARGE SCALE GENOMIC DNA]</scope>
    <source>
        <strain evidence="6">KSC_2009_1</strain>
    </source>
</reference>
<feature type="compositionally biased region" description="Basic and acidic residues" evidence="5">
    <location>
        <begin position="27"/>
        <end position="45"/>
    </location>
</feature>
<evidence type="ECO:0000256" key="4">
    <source>
        <dbReference type="ARBA" id="ARBA00023098"/>
    </source>
</evidence>
<gene>
    <name evidence="6" type="primary">PLA2G7</name>
    <name evidence="6" type="ORF">Y1Q_0002524</name>
</gene>